<dbReference type="EMBL" id="RRUE01000002">
    <property type="protein sequence ID" value="RRN43888.1"/>
    <property type="molecule type" value="Genomic_DNA"/>
</dbReference>
<evidence type="ECO:0000259" key="2">
    <source>
        <dbReference type="Pfam" id="PF13439"/>
    </source>
</evidence>
<dbReference type="PANTHER" id="PTHR45947:SF3">
    <property type="entry name" value="SULFOQUINOVOSYL TRANSFERASE SQD2"/>
    <property type="match status" value="1"/>
</dbReference>
<comment type="caution">
    <text evidence="3">The sequence shown here is derived from an EMBL/GenBank/DDBJ whole genome shotgun (WGS) entry which is preliminary data.</text>
</comment>
<reference evidence="3 4" key="1">
    <citation type="submission" date="2018-11" db="EMBL/GenBank/DDBJ databases">
        <title>Genome sequencing of Lautropia sp. KCOM 2505 (= ChDC F240).</title>
        <authorList>
            <person name="Kook J.-K."/>
            <person name="Park S.-N."/>
            <person name="Lim Y.K."/>
        </authorList>
    </citation>
    <scope>NUCLEOTIDE SEQUENCE [LARGE SCALE GENOMIC DNA]</scope>
    <source>
        <strain evidence="3 4">KCOM 2505</strain>
    </source>
</reference>
<dbReference type="CDD" id="cd03801">
    <property type="entry name" value="GT4_PimA-like"/>
    <property type="match status" value="1"/>
</dbReference>
<proteinExistence type="predicted"/>
<evidence type="ECO:0000256" key="1">
    <source>
        <dbReference type="SAM" id="MobiDB-lite"/>
    </source>
</evidence>
<dbReference type="Gene3D" id="3.40.50.2000">
    <property type="entry name" value="Glycogen Phosphorylase B"/>
    <property type="match status" value="2"/>
</dbReference>
<organism evidence="3 4">
    <name type="scientific">Lautropia dentalis</name>
    <dbReference type="NCBI Taxonomy" id="2490857"/>
    <lineage>
        <taxon>Bacteria</taxon>
        <taxon>Pseudomonadati</taxon>
        <taxon>Pseudomonadota</taxon>
        <taxon>Betaproteobacteria</taxon>
        <taxon>Burkholderiales</taxon>
        <taxon>Burkholderiaceae</taxon>
        <taxon>Lautropia</taxon>
    </lineage>
</organism>
<dbReference type="InterPro" id="IPR050194">
    <property type="entry name" value="Glycosyltransferase_grp1"/>
</dbReference>
<evidence type="ECO:0000313" key="3">
    <source>
        <dbReference type="EMBL" id="RRN43888.1"/>
    </source>
</evidence>
<evidence type="ECO:0000313" key="4">
    <source>
        <dbReference type="Proteomes" id="UP000270261"/>
    </source>
</evidence>
<dbReference type="Proteomes" id="UP000270261">
    <property type="component" value="Unassembled WGS sequence"/>
</dbReference>
<dbReference type="PANTHER" id="PTHR45947">
    <property type="entry name" value="SULFOQUINOVOSYL TRANSFERASE SQD2"/>
    <property type="match status" value="1"/>
</dbReference>
<dbReference type="AlphaFoldDB" id="A0A426FMR0"/>
<gene>
    <name evidence="3" type="ORF">EHV23_10850</name>
</gene>
<dbReference type="Pfam" id="PF13439">
    <property type="entry name" value="Glyco_transf_4"/>
    <property type="match status" value="1"/>
</dbReference>
<dbReference type="GO" id="GO:0016758">
    <property type="term" value="F:hexosyltransferase activity"/>
    <property type="evidence" value="ECO:0007669"/>
    <property type="project" value="TreeGrafter"/>
</dbReference>
<accession>A0A426FMR0</accession>
<feature type="region of interest" description="Disordered" evidence="1">
    <location>
        <begin position="417"/>
        <end position="444"/>
    </location>
</feature>
<dbReference type="SUPFAM" id="SSF53756">
    <property type="entry name" value="UDP-Glycosyltransferase/glycogen phosphorylase"/>
    <property type="match status" value="1"/>
</dbReference>
<dbReference type="Pfam" id="PF13692">
    <property type="entry name" value="Glyco_trans_1_4"/>
    <property type="match status" value="1"/>
</dbReference>
<sequence length="444" mass="48770">MPASCISCWFSNSGCSATPMTRRTDLAQRVFMILDSVYPSTGGGGAESQVGTLTRWLAEQGIPSTIVVPMVPWGPQVAHERQGLVEIIRLRYPRVPLLGGLVLQYRLTRLLRQRRREIKAIHCHIAQNMAVASALVNRQLRKPLIVKLTGMTELQGGILDPHPSLFMRIKRTILKRTMIQAISQALANRLMEAGFSAAQVYRIPNAVDLDRFDPAQPRIQALRARRDADTSTELVVLYVGRLEPVKGLDVLLEAWMQAFTPEQKVRLLLVGTGSLEDKLRAQVRAGQREEQVRFLGHSDDVSEQLATADVGVLTSYTEGLSNTLLESMASGLPMIGSRVSGNEDFIMPQQTGWLFRAGDAPALARHLQAAHRLGRPGLARMGDAARRFVQANASIPTVGHQLQTIYDGDAWTLTALDGPSDPEDVADAGIPSPFSSPDSSHRMH</sequence>
<dbReference type="InterPro" id="IPR028098">
    <property type="entry name" value="Glyco_trans_4-like_N"/>
</dbReference>
<name>A0A426FMR0_9BURK</name>
<feature type="domain" description="Glycosyltransferase subfamily 4-like N-terminal" evidence="2">
    <location>
        <begin position="44"/>
        <end position="211"/>
    </location>
</feature>
<keyword evidence="4" id="KW-1185">Reference proteome</keyword>
<keyword evidence="3" id="KW-0808">Transferase</keyword>
<protein>
    <submittedName>
        <fullName evidence="3">Glycosyltransferase family 1 protein</fullName>
    </submittedName>
</protein>